<feature type="compositionally biased region" description="Polar residues" evidence="5">
    <location>
        <begin position="94"/>
        <end position="109"/>
    </location>
</feature>
<reference evidence="8" key="1">
    <citation type="journal article" date="2021" name="Elife">
        <title>Highly contiguous assemblies of 101 drosophilid genomes.</title>
        <authorList>
            <person name="Kim B.Y."/>
            <person name="Wang J.R."/>
            <person name="Miller D.E."/>
            <person name="Barmina O."/>
            <person name="Delaney E."/>
            <person name="Thompson A."/>
            <person name="Comeault A.A."/>
            <person name="Peede D."/>
            <person name="D'Agostino E.R."/>
            <person name="Pelaez J."/>
            <person name="Aguilar J.M."/>
            <person name="Haji D."/>
            <person name="Matsunaga T."/>
            <person name="Armstrong E.E."/>
            <person name="Zych M."/>
            <person name="Ogawa Y."/>
            <person name="Stamenkovic-Radak M."/>
            <person name="Jelic M."/>
            <person name="Veselinovic M.S."/>
            <person name="Tanaskovic M."/>
            <person name="Eric P."/>
            <person name="Gao J.J."/>
            <person name="Katoh T.K."/>
            <person name="Toda M.J."/>
            <person name="Watabe H."/>
            <person name="Watada M."/>
            <person name="Davis J.S."/>
            <person name="Moyle L.C."/>
            <person name="Manoli G."/>
            <person name="Bertolini E."/>
            <person name="Kostal V."/>
            <person name="Hawley R.S."/>
            <person name="Takahashi A."/>
            <person name="Jones C.D."/>
            <person name="Price D.K."/>
            <person name="Whiteman N."/>
            <person name="Kopp A."/>
            <person name="Matute D.R."/>
            <person name="Petrov D.A."/>
        </authorList>
    </citation>
    <scope>NUCLEOTIDE SEQUENCE [LARGE SCALE GENOMIC DNA]</scope>
</reference>
<organism evidence="9">
    <name type="scientific">Drosophila rhopaloa</name>
    <name type="common">Fruit fly</name>
    <dbReference type="NCBI Taxonomy" id="1041015"/>
    <lineage>
        <taxon>Eukaryota</taxon>
        <taxon>Metazoa</taxon>
        <taxon>Ecdysozoa</taxon>
        <taxon>Arthropoda</taxon>
        <taxon>Hexapoda</taxon>
        <taxon>Insecta</taxon>
        <taxon>Pterygota</taxon>
        <taxon>Neoptera</taxon>
        <taxon>Endopterygota</taxon>
        <taxon>Diptera</taxon>
        <taxon>Brachycera</taxon>
        <taxon>Muscomorpha</taxon>
        <taxon>Ephydroidea</taxon>
        <taxon>Drosophilidae</taxon>
        <taxon>Drosophila</taxon>
        <taxon>Sophophora</taxon>
    </lineage>
</organism>
<dbReference type="PANTHER" id="PTHR22666">
    <property type="entry name" value="MYB_SANT-LIKE DNA-BINDING DOMAIN-CONTAINING PROTEIN 1"/>
    <property type="match status" value="1"/>
</dbReference>
<dbReference type="Pfam" id="PF13837">
    <property type="entry name" value="Myb_DNA-bind_4"/>
    <property type="match status" value="1"/>
</dbReference>
<evidence type="ECO:0000256" key="1">
    <source>
        <dbReference type="ARBA" id="ARBA00022723"/>
    </source>
</evidence>
<feature type="compositionally biased region" description="Polar residues" evidence="5">
    <location>
        <begin position="223"/>
        <end position="242"/>
    </location>
</feature>
<protein>
    <submittedName>
        <fullName evidence="9">Uncharacterized protein LOC108038811</fullName>
    </submittedName>
</protein>
<keyword evidence="8" id="KW-1185">Reference proteome</keyword>
<dbReference type="OMA" id="KKCKLMK"/>
<dbReference type="OrthoDB" id="6081971at2759"/>
<keyword evidence="2 4" id="KW-0863">Zinc-finger</keyword>
<evidence type="ECO:0000256" key="3">
    <source>
        <dbReference type="ARBA" id="ARBA00022833"/>
    </source>
</evidence>
<reference evidence="9" key="2">
    <citation type="submission" date="2025-04" db="UniProtKB">
        <authorList>
            <consortium name="RefSeq"/>
        </authorList>
    </citation>
    <scope>IDENTIFICATION</scope>
</reference>
<feature type="region of interest" description="Disordered" evidence="5">
    <location>
        <begin position="328"/>
        <end position="350"/>
    </location>
</feature>
<dbReference type="InterPro" id="IPR044822">
    <property type="entry name" value="Myb_DNA-bind_4"/>
</dbReference>
<dbReference type="PANTHER" id="PTHR22666:SF3">
    <property type="entry name" value="MYB_SANT-LIKE DNA-BINDING DOMAIN-CONTAINING PROTEIN 1"/>
    <property type="match status" value="1"/>
</dbReference>
<dbReference type="AlphaFoldDB" id="A0A6P4ECX6"/>
<keyword evidence="3" id="KW-0862">Zinc</keyword>
<dbReference type="Proteomes" id="UP001652680">
    <property type="component" value="Unassembled WGS sequence"/>
</dbReference>
<proteinExistence type="predicted"/>
<dbReference type="GeneID" id="108038811"/>
<evidence type="ECO:0000313" key="7">
    <source>
        <dbReference type="EnsemblMetazoa" id="XP_016971146.1"/>
    </source>
</evidence>
<accession>A0A6P4ECX6</accession>
<gene>
    <name evidence="9" type="primary">LOC108038811</name>
    <name evidence="7" type="synonym">108038811</name>
</gene>
<sequence length="409" mass="48041">MIEARTLQYESKFQESVREISVKVLRGEYRLLRRKEGSSVWKVYREIVRSDGAIINGLYFCTGCKRVMRTFNTSNLRIHKCHVEYLTQSHNPATGISGLESSTQENTTLPGERRRNGNYPQPAEWSFHATELLLQLWAENVVDLRDSKKRVRVIWKITGEMKTLGFTFTEIKNKLEDVAQQYRREAHMEKTTGEPSKWEFFETIKGIIDADKPVENKPKRSEISGNRSTGISEHNKYSSQHSDSMKDTKIINRHKRSDSSGNETIRIGDHNKYFNQHYDSLQDKKYVKKLNDDPTEQDDDYLSEDLEQSQEDVDELRILKDNIIREIEESSTTHSQENYEEELDQQNSTIEEMKRAKRIRSARMMEIEEEKLVIERKKVKLMKYFAQELSSFHKSLYELLVDSKEDSNS</sequence>
<reference evidence="7" key="3">
    <citation type="submission" date="2025-05" db="UniProtKB">
        <authorList>
            <consortium name="EnsemblMetazoa"/>
        </authorList>
    </citation>
    <scope>IDENTIFICATION</scope>
</reference>
<dbReference type="EnsemblMetazoa" id="XM_017115657.2">
    <property type="protein sequence ID" value="XP_016971146.1"/>
    <property type="gene ID" value="LOC108038811"/>
</dbReference>
<evidence type="ECO:0000313" key="8">
    <source>
        <dbReference type="Proteomes" id="UP001652680"/>
    </source>
</evidence>
<dbReference type="GO" id="GO:0045893">
    <property type="term" value="P:positive regulation of DNA-templated transcription"/>
    <property type="evidence" value="ECO:0007669"/>
    <property type="project" value="TreeGrafter"/>
</dbReference>
<feature type="region of interest" description="Disordered" evidence="5">
    <location>
        <begin position="215"/>
        <end position="268"/>
    </location>
</feature>
<dbReference type="PROSITE" id="PS50808">
    <property type="entry name" value="ZF_BED"/>
    <property type="match status" value="1"/>
</dbReference>
<evidence type="ECO:0000256" key="2">
    <source>
        <dbReference type="ARBA" id="ARBA00022771"/>
    </source>
</evidence>
<evidence type="ECO:0000256" key="4">
    <source>
        <dbReference type="PROSITE-ProRule" id="PRU00027"/>
    </source>
</evidence>
<feature type="domain" description="BED-type" evidence="6">
    <location>
        <begin position="35"/>
        <end position="89"/>
    </location>
</feature>
<dbReference type="InterPro" id="IPR003656">
    <property type="entry name" value="Znf_BED"/>
</dbReference>
<dbReference type="GO" id="GO:0003677">
    <property type="term" value="F:DNA binding"/>
    <property type="evidence" value="ECO:0007669"/>
    <property type="project" value="InterPro"/>
</dbReference>
<evidence type="ECO:0000256" key="5">
    <source>
        <dbReference type="SAM" id="MobiDB-lite"/>
    </source>
</evidence>
<evidence type="ECO:0000259" key="6">
    <source>
        <dbReference type="PROSITE" id="PS50808"/>
    </source>
</evidence>
<evidence type="ECO:0000313" key="9">
    <source>
        <dbReference type="RefSeq" id="XP_016971146.1"/>
    </source>
</evidence>
<dbReference type="RefSeq" id="XP_016971146.1">
    <property type="nucleotide sequence ID" value="XM_017115657.1"/>
</dbReference>
<dbReference type="GO" id="GO:0016604">
    <property type="term" value="C:nuclear body"/>
    <property type="evidence" value="ECO:0007669"/>
    <property type="project" value="TreeGrafter"/>
</dbReference>
<feature type="region of interest" description="Disordered" evidence="5">
    <location>
        <begin position="94"/>
        <end position="115"/>
    </location>
</feature>
<dbReference type="GO" id="GO:0008270">
    <property type="term" value="F:zinc ion binding"/>
    <property type="evidence" value="ECO:0007669"/>
    <property type="project" value="UniProtKB-KW"/>
</dbReference>
<dbReference type="InterPro" id="IPR026095">
    <property type="entry name" value="Myb/SANT-like_DNA-bd_dom_prot"/>
</dbReference>
<keyword evidence="1" id="KW-0479">Metal-binding</keyword>
<name>A0A6P4ECX6_DRORH</name>